<dbReference type="OrthoDB" id="10537546at2759"/>
<dbReference type="Proteomes" id="UP000499080">
    <property type="component" value="Unassembled WGS sequence"/>
</dbReference>
<organism evidence="1 2">
    <name type="scientific">Araneus ventricosus</name>
    <name type="common">Orbweaver spider</name>
    <name type="synonym">Epeira ventricosa</name>
    <dbReference type="NCBI Taxonomy" id="182803"/>
    <lineage>
        <taxon>Eukaryota</taxon>
        <taxon>Metazoa</taxon>
        <taxon>Ecdysozoa</taxon>
        <taxon>Arthropoda</taxon>
        <taxon>Chelicerata</taxon>
        <taxon>Arachnida</taxon>
        <taxon>Araneae</taxon>
        <taxon>Araneomorphae</taxon>
        <taxon>Entelegynae</taxon>
        <taxon>Araneoidea</taxon>
        <taxon>Araneidae</taxon>
        <taxon>Araneus</taxon>
    </lineage>
</organism>
<reference evidence="1 2" key="1">
    <citation type="journal article" date="2019" name="Sci. Rep.">
        <title>Orb-weaving spider Araneus ventricosus genome elucidates the spidroin gene catalogue.</title>
        <authorList>
            <person name="Kono N."/>
            <person name="Nakamura H."/>
            <person name="Ohtoshi R."/>
            <person name="Moran D.A.P."/>
            <person name="Shinohara A."/>
            <person name="Yoshida Y."/>
            <person name="Fujiwara M."/>
            <person name="Mori M."/>
            <person name="Tomita M."/>
            <person name="Arakawa K."/>
        </authorList>
    </citation>
    <scope>NUCLEOTIDE SEQUENCE [LARGE SCALE GENOMIC DNA]</scope>
</reference>
<sequence>MYHSLWKDWKRGNGEIAHIAAFRKSLKGGSDIQEVLVSAQSLSPNRVPAESCVHLSMSDGTLNDFMRWDFGPSRPWRLKHEEIDFLLIGSVSDADADMHDVLTGWVFY</sequence>
<proteinExistence type="predicted"/>
<dbReference type="EMBL" id="BGPR01000147">
    <property type="protein sequence ID" value="GBL99273.1"/>
    <property type="molecule type" value="Genomic_DNA"/>
</dbReference>
<dbReference type="AlphaFoldDB" id="A0A4Y2C5C1"/>
<accession>A0A4Y2C5C1</accession>
<keyword evidence="2" id="KW-1185">Reference proteome</keyword>
<name>A0A4Y2C5C1_ARAVE</name>
<evidence type="ECO:0000313" key="1">
    <source>
        <dbReference type="EMBL" id="GBL99273.1"/>
    </source>
</evidence>
<evidence type="ECO:0000313" key="2">
    <source>
        <dbReference type="Proteomes" id="UP000499080"/>
    </source>
</evidence>
<protein>
    <submittedName>
        <fullName evidence="1">Uncharacterized protein</fullName>
    </submittedName>
</protein>
<comment type="caution">
    <text evidence="1">The sequence shown here is derived from an EMBL/GenBank/DDBJ whole genome shotgun (WGS) entry which is preliminary data.</text>
</comment>
<gene>
    <name evidence="1" type="ORF">AVEN_177309_1</name>
</gene>